<name>A0A919C7Z9_9ACTN</name>
<gene>
    <name evidence="4" type="ORF">GCM10010334_09960</name>
</gene>
<feature type="region of interest" description="Disordered" evidence="2">
    <location>
        <begin position="1"/>
        <end position="26"/>
    </location>
</feature>
<comment type="caution">
    <text evidence="4">The sequence shown here is derived from an EMBL/GenBank/DDBJ whole genome shotgun (WGS) entry which is preliminary data.</text>
</comment>
<dbReference type="PANTHER" id="PTHR35526:SF3">
    <property type="entry name" value="ANTI-SIGMA-F FACTOR RSBW"/>
    <property type="match status" value="1"/>
</dbReference>
<accession>A0A919C7Z9</accession>
<dbReference type="CDD" id="cd16936">
    <property type="entry name" value="HATPase_RsbW-like"/>
    <property type="match status" value="1"/>
</dbReference>
<dbReference type="SUPFAM" id="SSF55874">
    <property type="entry name" value="ATPase domain of HSP90 chaperone/DNA topoisomerase II/histidine kinase"/>
    <property type="match status" value="1"/>
</dbReference>
<keyword evidence="1" id="KW-0808">Transferase</keyword>
<protein>
    <recommendedName>
        <fullName evidence="3">Histidine kinase/HSP90-like ATPase domain-containing protein</fullName>
    </recommendedName>
</protein>
<dbReference type="InterPro" id="IPR036890">
    <property type="entry name" value="HATPase_C_sf"/>
</dbReference>
<dbReference type="InterPro" id="IPR050267">
    <property type="entry name" value="Anti-sigma-factor_SerPK"/>
</dbReference>
<keyword evidence="1" id="KW-0723">Serine/threonine-protein kinase</keyword>
<evidence type="ECO:0000259" key="3">
    <source>
        <dbReference type="Pfam" id="PF13581"/>
    </source>
</evidence>
<dbReference type="Proteomes" id="UP000638353">
    <property type="component" value="Unassembled WGS sequence"/>
</dbReference>
<dbReference type="GO" id="GO:0004674">
    <property type="term" value="F:protein serine/threonine kinase activity"/>
    <property type="evidence" value="ECO:0007669"/>
    <property type="project" value="UniProtKB-KW"/>
</dbReference>
<reference evidence="4" key="1">
    <citation type="journal article" date="2014" name="Int. J. Syst. Evol. Microbiol.">
        <title>Complete genome sequence of Corynebacterium casei LMG S-19264T (=DSM 44701T), isolated from a smear-ripened cheese.</title>
        <authorList>
            <consortium name="US DOE Joint Genome Institute (JGI-PGF)"/>
            <person name="Walter F."/>
            <person name="Albersmeier A."/>
            <person name="Kalinowski J."/>
            <person name="Ruckert C."/>
        </authorList>
    </citation>
    <scope>NUCLEOTIDE SEQUENCE</scope>
    <source>
        <strain evidence="4">JCM 4637</strain>
    </source>
</reference>
<keyword evidence="1" id="KW-0418">Kinase</keyword>
<proteinExistence type="predicted"/>
<dbReference type="Gene3D" id="3.30.565.10">
    <property type="entry name" value="Histidine kinase-like ATPase, C-terminal domain"/>
    <property type="match status" value="1"/>
</dbReference>
<evidence type="ECO:0000256" key="2">
    <source>
        <dbReference type="SAM" id="MobiDB-lite"/>
    </source>
</evidence>
<organism evidence="4 5">
    <name type="scientific">Streptomyces finlayi</name>
    <dbReference type="NCBI Taxonomy" id="67296"/>
    <lineage>
        <taxon>Bacteria</taxon>
        <taxon>Bacillati</taxon>
        <taxon>Actinomycetota</taxon>
        <taxon>Actinomycetes</taxon>
        <taxon>Kitasatosporales</taxon>
        <taxon>Streptomycetaceae</taxon>
        <taxon>Streptomyces</taxon>
    </lineage>
</organism>
<evidence type="ECO:0000313" key="4">
    <source>
        <dbReference type="EMBL" id="GHC82047.1"/>
    </source>
</evidence>
<dbReference type="AlphaFoldDB" id="A0A919C7Z9"/>
<evidence type="ECO:0000256" key="1">
    <source>
        <dbReference type="ARBA" id="ARBA00022527"/>
    </source>
</evidence>
<dbReference type="EMBL" id="BMVC01000002">
    <property type="protein sequence ID" value="GHC82047.1"/>
    <property type="molecule type" value="Genomic_DNA"/>
</dbReference>
<dbReference type="PANTHER" id="PTHR35526">
    <property type="entry name" value="ANTI-SIGMA-F FACTOR RSBW-RELATED"/>
    <property type="match status" value="1"/>
</dbReference>
<feature type="domain" description="Histidine kinase/HSP90-like ATPase" evidence="3">
    <location>
        <begin position="27"/>
        <end position="120"/>
    </location>
</feature>
<sequence length="149" mass="16276">MTIAALAPSAPPPEPGSYRMTGPSRPTTPRVAREWVVLLCNLAGFTHLVDDARLCLSEVVTNVLLHTASPLVVVDATLRERDLVICVHDSSPVRTLVPSSHFSEEERGRGLSLLDSLAEEWGTTFYGGAFGCTSKAVWFRLHEFERSVA</sequence>
<dbReference type="InterPro" id="IPR003594">
    <property type="entry name" value="HATPase_dom"/>
</dbReference>
<evidence type="ECO:0000313" key="5">
    <source>
        <dbReference type="Proteomes" id="UP000638353"/>
    </source>
</evidence>
<dbReference type="Pfam" id="PF13581">
    <property type="entry name" value="HATPase_c_2"/>
    <property type="match status" value="1"/>
</dbReference>
<reference evidence="4" key="2">
    <citation type="submission" date="2020-09" db="EMBL/GenBank/DDBJ databases">
        <authorList>
            <person name="Sun Q."/>
            <person name="Ohkuma M."/>
        </authorList>
    </citation>
    <scope>NUCLEOTIDE SEQUENCE</scope>
    <source>
        <strain evidence="4">JCM 4637</strain>
    </source>
</reference>